<dbReference type="PANTHER" id="PTHR42109:SF2">
    <property type="entry name" value="INTEGRAL MEMBRANE PROTEIN"/>
    <property type="match status" value="1"/>
</dbReference>
<feature type="region of interest" description="Disordered" evidence="1">
    <location>
        <begin position="261"/>
        <end position="286"/>
    </location>
</feature>
<dbReference type="RefSeq" id="XP_045962388.1">
    <property type="nucleotide sequence ID" value="XM_046102238.1"/>
</dbReference>
<proteinExistence type="predicted"/>
<keyword evidence="2" id="KW-0472">Membrane</keyword>
<dbReference type="GeneID" id="70131130"/>
<sequence>MLPPLAALGIAETVFYAPIAPLAVYLVHRNWPTRPRVAWYPFILLSLMRLAGGPVIIALAYDLTSEGLLIAATILLNVGVIPLLIVNFGFVLIVMTDNLSDKNRILSFAKLVRIALLFAIIVLVTGSSMATSQPNIARILQLTGYSAFGAILLGLLSTQLVFWSHRHEYHASSRTVLGGALVAAPFLIARNVYALLYYGTNYYSSVGNGLLEYHTSIWNPIVGSTVLFALMALLTEYIAICIYFYVGFSLPPDRGVAVNSTERDKITRSGRRTRRYRTRRPRKIFT</sequence>
<feature type="transmembrane region" description="Helical" evidence="2">
    <location>
        <begin position="175"/>
        <end position="197"/>
    </location>
</feature>
<feature type="transmembrane region" description="Helical" evidence="2">
    <location>
        <begin position="6"/>
        <end position="27"/>
    </location>
</feature>
<dbReference type="InterPro" id="IPR056119">
    <property type="entry name" value="DUF7702"/>
</dbReference>
<evidence type="ECO:0000256" key="2">
    <source>
        <dbReference type="SAM" id="Phobius"/>
    </source>
</evidence>
<feature type="transmembrane region" description="Helical" evidence="2">
    <location>
        <begin position="105"/>
        <end position="124"/>
    </location>
</feature>
<keyword evidence="2" id="KW-1133">Transmembrane helix</keyword>
<name>A0A9P8UTN0_9PEZI</name>
<dbReference type="PANTHER" id="PTHR42109">
    <property type="entry name" value="UNPLACED GENOMIC SCAFFOLD UM_SCAF_CONTIG_1.265, WHOLE GENOME SHOTGUN SEQUENCE"/>
    <property type="match status" value="1"/>
</dbReference>
<reference evidence="4" key="1">
    <citation type="journal article" date="2021" name="Nat. Commun.">
        <title>Genetic determinants of endophytism in the Arabidopsis root mycobiome.</title>
        <authorList>
            <person name="Mesny F."/>
            <person name="Miyauchi S."/>
            <person name="Thiergart T."/>
            <person name="Pickel B."/>
            <person name="Atanasova L."/>
            <person name="Karlsson M."/>
            <person name="Huettel B."/>
            <person name="Barry K.W."/>
            <person name="Haridas S."/>
            <person name="Chen C."/>
            <person name="Bauer D."/>
            <person name="Andreopoulos W."/>
            <person name="Pangilinan J."/>
            <person name="LaButti K."/>
            <person name="Riley R."/>
            <person name="Lipzen A."/>
            <person name="Clum A."/>
            <person name="Drula E."/>
            <person name="Henrissat B."/>
            <person name="Kohler A."/>
            <person name="Grigoriev I.V."/>
            <person name="Martin F.M."/>
            <person name="Hacquard S."/>
        </authorList>
    </citation>
    <scope>NUCLEOTIDE SEQUENCE</scope>
    <source>
        <strain evidence="4">MPI-SDFR-AT-0073</strain>
    </source>
</reference>
<comment type="caution">
    <text evidence="4">The sequence shown here is derived from an EMBL/GenBank/DDBJ whole genome shotgun (WGS) entry which is preliminary data.</text>
</comment>
<evidence type="ECO:0000313" key="4">
    <source>
        <dbReference type="EMBL" id="KAH6658154.1"/>
    </source>
</evidence>
<keyword evidence="2" id="KW-0812">Transmembrane</keyword>
<evidence type="ECO:0000313" key="5">
    <source>
        <dbReference type="Proteomes" id="UP000758603"/>
    </source>
</evidence>
<dbReference type="Pfam" id="PF24800">
    <property type="entry name" value="DUF7702"/>
    <property type="match status" value="1"/>
</dbReference>
<feature type="transmembrane region" description="Helical" evidence="2">
    <location>
        <begin position="67"/>
        <end position="93"/>
    </location>
</feature>
<feature type="domain" description="DUF7702" evidence="3">
    <location>
        <begin position="8"/>
        <end position="250"/>
    </location>
</feature>
<keyword evidence="5" id="KW-1185">Reference proteome</keyword>
<protein>
    <recommendedName>
        <fullName evidence="3">DUF7702 domain-containing protein</fullName>
    </recommendedName>
</protein>
<evidence type="ECO:0000259" key="3">
    <source>
        <dbReference type="Pfam" id="PF24800"/>
    </source>
</evidence>
<dbReference type="EMBL" id="JAGPXC010000002">
    <property type="protein sequence ID" value="KAH6658154.1"/>
    <property type="molecule type" value="Genomic_DNA"/>
</dbReference>
<feature type="compositionally biased region" description="Basic residues" evidence="1">
    <location>
        <begin position="268"/>
        <end position="286"/>
    </location>
</feature>
<accession>A0A9P8UTN0</accession>
<evidence type="ECO:0000256" key="1">
    <source>
        <dbReference type="SAM" id="MobiDB-lite"/>
    </source>
</evidence>
<gene>
    <name evidence="4" type="ORF">BKA67DRAFT_557303</name>
</gene>
<dbReference type="Proteomes" id="UP000758603">
    <property type="component" value="Unassembled WGS sequence"/>
</dbReference>
<feature type="transmembrane region" description="Helical" evidence="2">
    <location>
        <begin position="144"/>
        <end position="163"/>
    </location>
</feature>
<organism evidence="4 5">
    <name type="scientific">Truncatella angustata</name>
    <dbReference type="NCBI Taxonomy" id="152316"/>
    <lineage>
        <taxon>Eukaryota</taxon>
        <taxon>Fungi</taxon>
        <taxon>Dikarya</taxon>
        <taxon>Ascomycota</taxon>
        <taxon>Pezizomycotina</taxon>
        <taxon>Sordariomycetes</taxon>
        <taxon>Xylariomycetidae</taxon>
        <taxon>Amphisphaeriales</taxon>
        <taxon>Sporocadaceae</taxon>
        <taxon>Truncatella</taxon>
    </lineage>
</organism>
<feature type="transmembrane region" description="Helical" evidence="2">
    <location>
        <begin position="39"/>
        <end position="61"/>
    </location>
</feature>
<dbReference type="OrthoDB" id="2560628at2759"/>
<dbReference type="AlphaFoldDB" id="A0A9P8UTN0"/>
<feature type="transmembrane region" description="Helical" evidence="2">
    <location>
        <begin position="217"/>
        <end position="246"/>
    </location>
</feature>